<dbReference type="PRINTS" id="PR00326">
    <property type="entry name" value="GTP1OBG"/>
</dbReference>
<evidence type="ECO:0000313" key="3">
    <source>
        <dbReference type="EMBL" id="KAL2038218.1"/>
    </source>
</evidence>
<dbReference type="Pfam" id="PF01926">
    <property type="entry name" value="MMR_HSR1"/>
    <property type="match status" value="1"/>
</dbReference>
<keyword evidence="1" id="KW-0547">Nucleotide-binding</keyword>
<dbReference type="InterPro" id="IPR013646">
    <property type="entry name" value="YGR210-like_G4"/>
</dbReference>
<evidence type="ECO:0000313" key="4">
    <source>
        <dbReference type="Proteomes" id="UP001590950"/>
    </source>
</evidence>
<dbReference type="InterPro" id="IPR012675">
    <property type="entry name" value="Beta-grasp_dom_sf"/>
</dbReference>
<dbReference type="PANTHER" id="PTHR23305:SF1">
    <property type="entry name" value="OBG-TYPE G DOMAIN-CONTAINING PROTEIN"/>
    <property type="match status" value="1"/>
</dbReference>
<proteinExistence type="predicted"/>
<dbReference type="EMBL" id="JBEFKJ010000034">
    <property type="protein sequence ID" value="KAL2038218.1"/>
    <property type="molecule type" value="Genomic_DNA"/>
</dbReference>
<protein>
    <recommendedName>
        <fullName evidence="2">OBG-type G domain-containing protein</fullName>
    </recommendedName>
</protein>
<dbReference type="Gene3D" id="1.10.8.470">
    <property type="match status" value="1"/>
</dbReference>
<dbReference type="CDD" id="cd04938">
    <property type="entry name" value="TGS_Obg"/>
    <property type="match status" value="1"/>
</dbReference>
<dbReference type="Proteomes" id="UP001590950">
    <property type="component" value="Unassembled WGS sequence"/>
</dbReference>
<reference evidence="3 4" key="1">
    <citation type="submission" date="2024-09" db="EMBL/GenBank/DDBJ databases">
        <title>Rethinking Asexuality: The Enigmatic Case of Functional Sexual Genes in Lepraria (Stereocaulaceae).</title>
        <authorList>
            <person name="Doellman M."/>
            <person name="Sun Y."/>
            <person name="Barcenas-Pena A."/>
            <person name="Lumbsch H.T."/>
            <person name="Grewe F."/>
        </authorList>
    </citation>
    <scope>NUCLEOTIDE SEQUENCE [LARGE SCALE GENOMIC DNA]</scope>
    <source>
        <strain evidence="3 4">Mercado 3170</strain>
    </source>
</reference>
<comment type="caution">
    <text evidence="3">The sequence shown here is derived from an EMBL/GenBank/DDBJ whole genome shotgun (WGS) entry which is preliminary data.</text>
</comment>
<dbReference type="Pfam" id="PF08438">
    <property type="entry name" value="YGR210-like_G4"/>
    <property type="match status" value="1"/>
</dbReference>
<dbReference type="InterPro" id="IPR031167">
    <property type="entry name" value="G_OBG"/>
</dbReference>
<gene>
    <name evidence="3" type="ORF">N7G274_009166</name>
</gene>
<feature type="domain" description="OBG-type G" evidence="2">
    <location>
        <begin position="1"/>
        <end position="262"/>
    </location>
</feature>
<name>A0ABR3ZXW3_9LECA</name>
<keyword evidence="4" id="KW-1185">Reference proteome</keyword>
<dbReference type="InterPro" id="IPR006073">
    <property type="entry name" value="GTP-bd"/>
</dbReference>
<evidence type="ECO:0000259" key="2">
    <source>
        <dbReference type="PROSITE" id="PS51710"/>
    </source>
</evidence>
<dbReference type="PANTHER" id="PTHR23305">
    <property type="entry name" value="OBG GTPASE FAMILY"/>
    <property type="match status" value="1"/>
</dbReference>
<dbReference type="SUPFAM" id="SSF52540">
    <property type="entry name" value="P-loop containing nucleoside triphosphate hydrolases"/>
    <property type="match status" value="1"/>
</dbReference>
<dbReference type="Gene3D" id="3.10.20.30">
    <property type="match status" value="1"/>
</dbReference>
<accession>A0ABR3ZXW3</accession>
<dbReference type="CDD" id="cd01899">
    <property type="entry name" value="Ygr210"/>
    <property type="match status" value="1"/>
</dbReference>
<organism evidence="3 4">
    <name type="scientific">Stereocaulon virgatum</name>
    <dbReference type="NCBI Taxonomy" id="373712"/>
    <lineage>
        <taxon>Eukaryota</taxon>
        <taxon>Fungi</taxon>
        <taxon>Dikarya</taxon>
        <taxon>Ascomycota</taxon>
        <taxon>Pezizomycotina</taxon>
        <taxon>Lecanoromycetes</taxon>
        <taxon>OSLEUM clade</taxon>
        <taxon>Lecanoromycetidae</taxon>
        <taxon>Lecanorales</taxon>
        <taxon>Lecanorineae</taxon>
        <taxon>Stereocaulaceae</taxon>
        <taxon>Stereocaulon</taxon>
    </lineage>
</organism>
<dbReference type="PROSITE" id="PS51710">
    <property type="entry name" value="G_OBG"/>
    <property type="match status" value="1"/>
</dbReference>
<evidence type="ECO:0000256" key="1">
    <source>
        <dbReference type="ARBA" id="ARBA00022741"/>
    </source>
</evidence>
<dbReference type="Gene3D" id="3.40.50.300">
    <property type="entry name" value="P-loop containing nucleotide triphosphate hydrolases"/>
    <property type="match status" value="1"/>
</dbReference>
<dbReference type="InterPro" id="IPR027417">
    <property type="entry name" value="P-loop_NTPase"/>
</dbReference>
<sequence>MPRDPLIGLVGKPSSGKSTTLNRFTTIDPQRAIGYLQIKCACARYDVSDRCKPNYGACVQGKRSVPIELLDVAGLVPGAHEGKGLGNKFLDDLRHADALIHVVDVSGTTDAEGKATRGYDPSQDIIWLRSEIVRWIEGNLMEKWGSIKRRHVALKANPVETLQNQFSGYGSTPQTVARTLDRLKLKEPLEHWSNETISSVVNAFTDEKFPTVFALNKIDHPDADKNIAKIAKMQDPQSIVLCSAISEIFLRKLAKQGFVRYVEGSEFVDTRDDLLEMGETDGGGLKELDEKLKTRIENLKDMVLYRFGSTGVVQVLSRAAQLLGLVPVFPVRNVHGFGAGAGNDKVFRDCVLVKKGTTVRECARKIMGDAPLAYVEGAGGVRVSEDEVVEVGKHDILSFKVGR</sequence>